<comment type="caution">
    <text evidence="3">The sequence shown here is derived from an EMBL/GenBank/DDBJ whole genome shotgun (WGS) entry which is preliminary data.</text>
</comment>
<dbReference type="EMBL" id="JBBNPP010000008">
    <property type="protein sequence ID" value="MEQ3346848.1"/>
    <property type="molecule type" value="Genomic_DNA"/>
</dbReference>
<evidence type="ECO:0000313" key="3">
    <source>
        <dbReference type="EMBL" id="MEQ3346848.1"/>
    </source>
</evidence>
<reference evidence="3 4" key="1">
    <citation type="submission" date="2024-04" db="EMBL/GenBank/DDBJ databases">
        <title>Human intestinal bacterial collection.</title>
        <authorList>
            <person name="Pauvert C."/>
            <person name="Hitch T.C.A."/>
            <person name="Clavel T."/>
        </authorList>
    </citation>
    <scope>NUCLEOTIDE SEQUENCE [LARGE SCALE GENOMIC DNA]</scope>
    <source>
        <strain evidence="3 4">CLA-SR-H019</strain>
    </source>
</reference>
<feature type="domain" description="Rhodanese" evidence="2">
    <location>
        <begin position="16"/>
        <end position="134"/>
    </location>
</feature>
<dbReference type="InterPro" id="IPR027417">
    <property type="entry name" value="P-loop_NTPase"/>
</dbReference>
<dbReference type="Pfam" id="PF00581">
    <property type="entry name" value="Rhodanese"/>
    <property type="match status" value="1"/>
</dbReference>
<dbReference type="SMART" id="SM00450">
    <property type="entry name" value="RHOD"/>
    <property type="match status" value="1"/>
</dbReference>
<dbReference type="GO" id="GO:0016740">
    <property type="term" value="F:transferase activity"/>
    <property type="evidence" value="ECO:0007669"/>
    <property type="project" value="UniProtKB-KW"/>
</dbReference>
<dbReference type="Gene3D" id="3.40.250.10">
    <property type="entry name" value="Rhodanese-like domain"/>
    <property type="match status" value="1"/>
</dbReference>
<dbReference type="EC" id="2.5.1.-" evidence="3"/>
<name>A0ABV1J350_9FIRM</name>
<dbReference type="PANTHER" id="PTHR30401">
    <property type="entry name" value="TRNA 2-SELENOURIDINE SYNTHASE"/>
    <property type="match status" value="1"/>
</dbReference>
<keyword evidence="3" id="KW-0808">Transferase</keyword>
<evidence type="ECO:0000256" key="1">
    <source>
        <dbReference type="ARBA" id="ARBA00023266"/>
    </source>
</evidence>
<proteinExistence type="predicted"/>
<dbReference type="PROSITE" id="PS50206">
    <property type="entry name" value="RHODANESE_3"/>
    <property type="match status" value="1"/>
</dbReference>
<dbReference type="InterPro" id="IPR058840">
    <property type="entry name" value="AAA_SelU"/>
</dbReference>
<dbReference type="SUPFAM" id="SSF52821">
    <property type="entry name" value="Rhodanese/Cell cycle control phosphatase"/>
    <property type="match status" value="1"/>
</dbReference>
<evidence type="ECO:0000259" key="2">
    <source>
        <dbReference type="PROSITE" id="PS50206"/>
    </source>
</evidence>
<gene>
    <name evidence="3" type="primary">mnmH</name>
    <name evidence="3" type="ORF">AAA073_05310</name>
</gene>
<sequence length="338" mass="39226">MKYELTYNEIYEMKKMGESIIFVDMRSPSEFAENKIPGAINLPILDDDERKVVGTCYVKESVEKAKYLGINCAKDKLPCYYKKVLALTKNYDHVIIYCSRGGYRSTVFFTFLRTLNVEVKKLLGGYKSYRKFISCHLDNLISEKNFLVLHGKTGVGKTEILNKLNESYPVLDLEKLANHRGSIFGGIGLTNQPSQKYFESLLFEALDRDEKFFFTEGESSKIGNIQLPKTLIEKISSGKKIVIEDEIENRIDRIKRDYNLSNKDEIYKSLIEIKKFISQEKEDLYLKKFYEGDYDFLIGDLLSNYYDSHYKKNYSKDDLHIANDSAVIKNILNFKNSI</sequence>
<dbReference type="InterPro" id="IPR036873">
    <property type="entry name" value="Rhodanese-like_dom_sf"/>
</dbReference>
<dbReference type="Proteomes" id="UP001491691">
    <property type="component" value="Unassembled WGS sequence"/>
</dbReference>
<protein>
    <submittedName>
        <fullName evidence="3">tRNA 2-selenouridine(34) synthase MnmH</fullName>
        <ecNumber evidence="3">2.5.1.-</ecNumber>
    </submittedName>
</protein>
<dbReference type="InterPro" id="IPR017582">
    <property type="entry name" value="SelU"/>
</dbReference>
<keyword evidence="1" id="KW-0711">Selenium</keyword>
<dbReference type="PANTHER" id="PTHR30401:SF0">
    <property type="entry name" value="TRNA 2-SELENOURIDINE SYNTHASE"/>
    <property type="match status" value="1"/>
</dbReference>
<dbReference type="InterPro" id="IPR001763">
    <property type="entry name" value="Rhodanese-like_dom"/>
</dbReference>
<evidence type="ECO:0000313" key="4">
    <source>
        <dbReference type="Proteomes" id="UP001491691"/>
    </source>
</evidence>
<dbReference type="NCBIfam" id="NF008750">
    <property type="entry name" value="PRK11784.1-2"/>
    <property type="match status" value="1"/>
</dbReference>
<dbReference type="SUPFAM" id="SSF52540">
    <property type="entry name" value="P-loop containing nucleoside triphosphate hydrolases"/>
    <property type="match status" value="1"/>
</dbReference>
<dbReference type="Pfam" id="PF26341">
    <property type="entry name" value="AAA_SelU"/>
    <property type="match status" value="1"/>
</dbReference>
<accession>A0ABV1J350</accession>
<keyword evidence="4" id="KW-1185">Reference proteome</keyword>
<dbReference type="NCBIfam" id="TIGR03167">
    <property type="entry name" value="tRNA_sel_U_synt"/>
    <property type="match status" value="1"/>
</dbReference>
<organism evidence="3 4">
    <name type="scientific">Peptoniphilus senegalensis</name>
    <dbReference type="NCBI Taxonomy" id="1465757"/>
    <lineage>
        <taxon>Bacteria</taxon>
        <taxon>Bacillati</taxon>
        <taxon>Bacillota</taxon>
        <taxon>Tissierellia</taxon>
        <taxon>Tissierellales</taxon>
        <taxon>Peptoniphilaceae</taxon>
        <taxon>Peptoniphilus</taxon>
    </lineage>
</organism>
<dbReference type="RefSeq" id="WP_349188736.1">
    <property type="nucleotide sequence ID" value="NZ_JBBNPP010000008.1"/>
</dbReference>